<keyword evidence="6" id="KW-0175">Coiled coil</keyword>
<dbReference type="Pfam" id="PF00931">
    <property type="entry name" value="NB-ARC"/>
    <property type="match status" value="2"/>
</dbReference>
<evidence type="ECO:0000313" key="12">
    <source>
        <dbReference type="Proteomes" id="UP001497457"/>
    </source>
</evidence>
<reference evidence="11" key="1">
    <citation type="submission" date="2024-10" db="EMBL/GenBank/DDBJ databases">
        <authorList>
            <person name="Ryan C."/>
        </authorList>
    </citation>
    <scope>NUCLEOTIDE SEQUENCE [LARGE SCALE GENOMIC DNA]</scope>
</reference>
<dbReference type="InterPro" id="IPR042197">
    <property type="entry name" value="Apaf_helical"/>
</dbReference>
<dbReference type="Pfam" id="PF23559">
    <property type="entry name" value="WHD_DRP"/>
    <property type="match status" value="1"/>
</dbReference>
<organism evidence="11 12">
    <name type="scientific">Urochloa decumbens</name>
    <dbReference type="NCBI Taxonomy" id="240449"/>
    <lineage>
        <taxon>Eukaryota</taxon>
        <taxon>Viridiplantae</taxon>
        <taxon>Streptophyta</taxon>
        <taxon>Embryophyta</taxon>
        <taxon>Tracheophyta</taxon>
        <taxon>Spermatophyta</taxon>
        <taxon>Magnoliopsida</taxon>
        <taxon>Liliopsida</taxon>
        <taxon>Poales</taxon>
        <taxon>Poaceae</taxon>
        <taxon>PACMAD clade</taxon>
        <taxon>Panicoideae</taxon>
        <taxon>Panicodae</taxon>
        <taxon>Paniceae</taxon>
        <taxon>Melinidinae</taxon>
        <taxon>Urochloa</taxon>
    </lineage>
</organism>
<dbReference type="GO" id="GO:0000166">
    <property type="term" value="F:nucleotide binding"/>
    <property type="evidence" value="ECO:0007669"/>
    <property type="project" value="UniProtKB-KW"/>
</dbReference>
<keyword evidence="3" id="KW-0677">Repeat</keyword>
<feature type="domain" description="NB-ARC" evidence="7">
    <location>
        <begin position="377"/>
        <end position="551"/>
    </location>
</feature>
<proteinExistence type="inferred from homology"/>
<keyword evidence="12" id="KW-1185">Reference proteome</keyword>
<dbReference type="Gene3D" id="1.10.10.10">
    <property type="entry name" value="Winged helix-like DNA-binding domain superfamily/Winged helix DNA-binding domain"/>
    <property type="match status" value="1"/>
</dbReference>
<evidence type="ECO:0000256" key="6">
    <source>
        <dbReference type="ARBA" id="ARBA00023054"/>
    </source>
</evidence>
<dbReference type="PRINTS" id="PR00364">
    <property type="entry name" value="DISEASERSIST"/>
</dbReference>
<dbReference type="InterPro" id="IPR027417">
    <property type="entry name" value="P-loop_NTPase"/>
</dbReference>
<dbReference type="Gene3D" id="1.10.8.430">
    <property type="entry name" value="Helical domain of apoptotic protease-activating factors"/>
    <property type="match status" value="1"/>
</dbReference>
<evidence type="ECO:0000256" key="5">
    <source>
        <dbReference type="ARBA" id="ARBA00022821"/>
    </source>
</evidence>
<evidence type="ECO:0000259" key="7">
    <source>
        <dbReference type="Pfam" id="PF00931"/>
    </source>
</evidence>
<evidence type="ECO:0000256" key="4">
    <source>
        <dbReference type="ARBA" id="ARBA00022741"/>
    </source>
</evidence>
<evidence type="ECO:0000256" key="1">
    <source>
        <dbReference type="ARBA" id="ARBA00008894"/>
    </source>
</evidence>
<dbReference type="InterPro" id="IPR055414">
    <property type="entry name" value="LRR_R13L4/SHOC2-like"/>
</dbReference>
<feature type="domain" description="NB-ARC" evidence="7">
    <location>
        <begin position="204"/>
        <end position="350"/>
    </location>
</feature>
<feature type="domain" description="Disease resistance protein winged helix" evidence="9">
    <location>
        <begin position="642"/>
        <end position="712"/>
    </location>
</feature>
<dbReference type="InterPro" id="IPR058922">
    <property type="entry name" value="WHD_DRP"/>
</dbReference>
<dbReference type="Gene3D" id="3.80.10.10">
    <property type="entry name" value="Ribonuclease Inhibitor"/>
    <property type="match status" value="1"/>
</dbReference>
<accession>A0ABC9AUI3</accession>
<keyword evidence="4" id="KW-0547">Nucleotide-binding</keyword>
<dbReference type="InterPro" id="IPR041118">
    <property type="entry name" value="Rx_N"/>
</dbReference>
<dbReference type="FunFam" id="1.10.10.10:FF:000322">
    <property type="entry name" value="Probable disease resistance protein At1g63360"/>
    <property type="match status" value="1"/>
</dbReference>
<dbReference type="GO" id="GO:0009626">
    <property type="term" value="P:plant-type hypersensitive response"/>
    <property type="evidence" value="ECO:0007669"/>
    <property type="project" value="UniProtKB-ARBA"/>
</dbReference>
<dbReference type="PANTHER" id="PTHR23155:SF1227">
    <property type="entry name" value="OS11G0462500 PROTEIN"/>
    <property type="match status" value="1"/>
</dbReference>
<evidence type="ECO:0000313" key="11">
    <source>
        <dbReference type="EMBL" id="CAL4984920.1"/>
    </source>
</evidence>
<dbReference type="InterPro" id="IPR038005">
    <property type="entry name" value="RX-like_CC"/>
</dbReference>
<evidence type="ECO:0000259" key="8">
    <source>
        <dbReference type="Pfam" id="PF18052"/>
    </source>
</evidence>
<dbReference type="PANTHER" id="PTHR23155">
    <property type="entry name" value="DISEASE RESISTANCE PROTEIN RP"/>
    <property type="match status" value="1"/>
</dbReference>
<dbReference type="SUPFAM" id="SSF52540">
    <property type="entry name" value="P-loop containing nucleoside triphosphate hydrolases"/>
    <property type="match status" value="2"/>
</dbReference>
<evidence type="ECO:0000256" key="2">
    <source>
        <dbReference type="ARBA" id="ARBA00022614"/>
    </source>
</evidence>
<dbReference type="InterPro" id="IPR032675">
    <property type="entry name" value="LRR_dom_sf"/>
</dbReference>
<evidence type="ECO:0000256" key="3">
    <source>
        <dbReference type="ARBA" id="ARBA00022737"/>
    </source>
</evidence>
<feature type="domain" description="Disease resistance N-terminal" evidence="8">
    <location>
        <begin position="48"/>
        <end position="120"/>
    </location>
</feature>
<dbReference type="Gene3D" id="1.20.5.4130">
    <property type="match status" value="1"/>
</dbReference>
<dbReference type="AlphaFoldDB" id="A0ABC9AUI3"/>
<dbReference type="InterPro" id="IPR002182">
    <property type="entry name" value="NB-ARC"/>
</dbReference>
<dbReference type="Proteomes" id="UP001497457">
    <property type="component" value="Chromosome 22rd"/>
</dbReference>
<gene>
    <name evidence="11" type="ORF">URODEC1_LOCUS57713</name>
</gene>
<keyword evidence="5" id="KW-0611">Plant defense</keyword>
<protein>
    <submittedName>
        <fullName evidence="11">Uncharacterized protein</fullName>
    </submittedName>
</protein>
<feature type="domain" description="Disease resistance R13L4/SHOC-2-like LRR" evidence="10">
    <location>
        <begin position="761"/>
        <end position="1112"/>
    </location>
</feature>
<dbReference type="InterPro" id="IPR044974">
    <property type="entry name" value="Disease_R_plants"/>
</dbReference>
<dbReference type="EMBL" id="OZ075132">
    <property type="protein sequence ID" value="CAL4984920.1"/>
    <property type="molecule type" value="Genomic_DNA"/>
</dbReference>
<dbReference type="Gene3D" id="3.40.50.300">
    <property type="entry name" value="P-loop containing nucleotide triphosphate hydrolases"/>
    <property type="match status" value="2"/>
</dbReference>
<dbReference type="GO" id="GO:0002758">
    <property type="term" value="P:innate immune response-activating signaling pathway"/>
    <property type="evidence" value="ECO:0007669"/>
    <property type="project" value="UniProtKB-ARBA"/>
</dbReference>
<name>A0ABC9AUI3_9POAL</name>
<dbReference type="GO" id="GO:0042742">
    <property type="term" value="P:defense response to bacterium"/>
    <property type="evidence" value="ECO:0007669"/>
    <property type="project" value="UniProtKB-ARBA"/>
</dbReference>
<sequence length="1115" mass="126801">MADLVLGIAKSLVEGTVTKAQLAIEESTDRAMADLVLGVAKSLAERTVTKVQLAIEESSKLRQSAQHDLVFIAGEFEMMHSFLSVTTEEHLRNNIVSTWLTQVCDLAYDVEDCIEFIHLDTKSDWWLRFIKCCNCMAPALPLDEASTDIEQLKARVHDVSQRNIRLISDVGPKPIKEMKQPGPATSGASSGMCSKTRDTDWMQQDLEELIKLITRKGSGLEVISVWATWGDFVSTSIIRKAFDDPNVWENFTCRAWVKLSHPFNLHNLIRSLLDQFYANFCEVQQEAIIETCLVQEFMQQVNNQTYLIFLEDVSTMVEWEAIRKYLPDRRNGSRIIVSTRQFEIASFCTGLPYYQRFSAESACIFFKEVDLVGMEEPMRELQQLLVEEAKDNQGLPLKQLKVISVVGAHGLGKTALAMEVYKSLDPERFSCRAWVDTSKYRDAKGVLMEIVRAVIGESTSQASSSAARHIKDLRTYLHKKERFLIVLDDIQPGIWETIRSAFPENDGNSRIIVVTSIYSVAMQCSYQTGHVYRMQALENDHSKALFRKILLDSHRKCEYNLDKVSECILKKCAGVPLSIVGTAQLLRVTSDEMTWNFNQGVSKEQIYLRSNPAIERMKQVITRSFHSLYDPFLQSCFLSLSMFPEGHVIKAKGLLRRWAAEGLATGVRLSDLEVANGYFQNLVDRNLIKPLEISNNGNVKTCQIHGIIFDFIVYNSIRQTNCSLIHNDKLLQSSQVTRRFSFHSISEESENVAKKIDLSRIRSLSIFNHVGGDGLVNIQKCKLVRVLDLENCQGLSRNFLDGICELLLLKYLSLRDTDVKDLPVKISKLQHLSTLDIRGTQVKSLRMEVLTLPQLANLFGRFQLPNQHASRKLQSFFEEKSKLQTLAGFALDDSPAFKLIMAHLPKLRKIKIWSGGTTNDYLNNILISSLQKHFSFNVNRHFQDRNALIIDFGRNESLDFMDDLDAPCTLGCVKLTGCMTKLPRFIGLVQGLRELCLSSSYLRCEVLSDLHNLRYLQYLKLDFQEFIGDSLSVTHPLLLRLCIVTRKLPQVRITAWDMPHITSLHLLCGDVEGLPSSSIQLLKSLIEIRLGDVSEETRKSWKDEAKRHKNRPMIN</sequence>
<dbReference type="Pfam" id="PF18052">
    <property type="entry name" value="Rx_N"/>
    <property type="match status" value="1"/>
</dbReference>
<dbReference type="CDD" id="cd14798">
    <property type="entry name" value="RX-CC_like"/>
    <property type="match status" value="1"/>
</dbReference>
<evidence type="ECO:0000259" key="10">
    <source>
        <dbReference type="Pfam" id="PF23598"/>
    </source>
</evidence>
<evidence type="ECO:0000259" key="9">
    <source>
        <dbReference type="Pfam" id="PF23559"/>
    </source>
</evidence>
<keyword evidence="2" id="KW-0433">Leucine-rich repeat</keyword>
<comment type="similarity">
    <text evidence="1">Belongs to the disease resistance NB-LRR family.</text>
</comment>
<dbReference type="InterPro" id="IPR036388">
    <property type="entry name" value="WH-like_DNA-bd_sf"/>
</dbReference>
<dbReference type="SUPFAM" id="SSF52058">
    <property type="entry name" value="L domain-like"/>
    <property type="match status" value="1"/>
</dbReference>
<dbReference type="Pfam" id="PF23598">
    <property type="entry name" value="LRR_14"/>
    <property type="match status" value="1"/>
</dbReference>